<dbReference type="EMBL" id="BAABFB010000012">
    <property type="protein sequence ID" value="GAA4472024.1"/>
    <property type="molecule type" value="Genomic_DNA"/>
</dbReference>
<sequence length="249" mass="27038">MSGPRRALTTTKLGKVCCVHVVGFAAHRVGFPPTAWEWTPWEYATDGRFNGRWDDPAGVWRTLYVGATRLACFLEVLASVRPSVAVIADLDDIVVDDEDEIEFPTLEPGQLSRSWLNARVSGSGAITGWFVVPGDPETIATLRSGFRGAAIRHGLADLDGAAIRDGRPRALTQAISQWINTLTDPVHAPVAGIQFDSRHGDGMTLWAVYERPGDSAVSGHVTPLDSGPLEADDPDLKEAMRLLDLVWVD</sequence>
<proteinExistence type="predicted"/>
<protein>
    <recommendedName>
        <fullName evidence="3">RES domain-containing protein</fullName>
    </recommendedName>
</protein>
<keyword evidence="2" id="KW-1185">Reference proteome</keyword>
<gene>
    <name evidence="1" type="ORF">GCM10023094_03660</name>
</gene>
<organism evidence="1 2">
    <name type="scientific">Rhodococcus olei</name>
    <dbReference type="NCBI Taxonomy" id="2161675"/>
    <lineage>
        <taxon>Bacteria</taxon>
        <taxon>Bacillati</taxon>
        <taxon>Actinomycetota</taxon>
        <taxon>Actinomycetes</taxon>
        <taxon>Mycobacteriales</taxon>
        <taxon>Nocardiaceae</taxon>
        <taxon>Rhodococcus</taxon>
    </lineage>
</organism>
<accession>A0ABP8NV10</accession>
<evidence type="ECO:0008006" key="3">
    <source>
        <dbReference type="Google" id="ProtNLM"/>
    </source>
</evidence>
<comment type="caution">
    <text evidence="1">The sequence shown here is derived from an EMBL/GenBank/DDBJ whole genome shotgun (WGS) entry which is preliminary data.</text>
</comment>
<name>A0ABP8NV10_9NOCA</name>
<dbReference type="Proteomes" id="UP001501183">
    <property type="component" value="Unassembled WGS sequence"/>
</dbReference>
<reference evidence="2" key="1">
    <citation type="journal article" date="2019" name="Int. J. Syst. Evol. Microbiol.">
        <title>The Global Catalogue of Microorganisms (GCM) 10K type strain sequencing project: providing services to taxonomists for standard genome sequencing and annotation.</title>
        <authorList>
            <consortium name="The Broad Institute Genomics Platform"/>
            <consortium name="The Broad Institute Genome Sequencing Center for Infectious Disease"/>
            <person name="Wu L."/>
            <person name="Ma J."/>
        </authorList>
    </citation>
    <scope>NUCLEOTIDE SEQUENCE [LARGE SCALE GENOMIC DNA]</scope>
    <source>
        <strain evidence="2">JCM 32206</strain>
    </source>
</reference>
<evidence type="ECO:0000313" key="1">
    <source>
        <dbReference type="EMBL" id="GAA4472024.1"/>
    </source>
</evidence>
<evidence type="ECO:0000313" key="2">
    <source>
        <dbReference type="Proteomes" id="UP001501183"/>
    </source>
</evidence>